<evidence type="ECO:0000313" key="2">
    <source>
        <dbReference type="Proteomes" id="UP000019522"/>
    </source>
</evidence>
<protein>
    <submittedName>
        <fullName evidence="1">Uncharacterized protein</fullName>
    </submittedName>
</protein>
<dbReference type="Proteomes" id="UP000019522">
    <property type="component" value="Chromosome"/>
</dbReference>
<organism evidence="1 2">
    <name type="scientific">Stutzerimonas stutzeri</name>
    <name type="common">Pseudomonas stutzeri</name>
    <dbReference type="NCBI Taxonomy" id="316"/>
    <lineage>
        <taxon>Bacteria</taxon>
        <taxon>Pseudomonadati</taxon>
        <taxon>Pseudomonadota</taxon>
        <taxon>Gammaproteobacteria</taxon>
        <taxon>Pseudomonadales</taxon>
        <taxon>Pseudomonadaceae</taxon>
        <taxon>Stutzerimonas</taxon>
    </lineage>
</organism>
<evidence type="ECO:0000313" key="1">
    <source>
        <dbReference type="EMBL" id="AHL76462.1"/>
    </source>
</evidence>
<dbReference type="AlphaFoldDB" id="W8RDB9"/>
<dbReference type="RefSeq" id="WP_025242663.1">
    <property type="nucleotide sequence ID" value="NZ_CP007441.1"/>
</dbReference>
<dbReference type="EMBL" id="CP007441">
    <property type="protein sequence ID" value="AHL76462.1"/>
    <property type="molecule type" value="Genomic_DNA"/>
</dbReference>
<reference evidence="2" key="1">
    <citation type="journal article" date="2014" name="Genome Announc.">
        <title>Complete Genome Sequence of the Highly Transformable Pseudomonas stutzeri Strain 28a24.</title>
        <authorList>
            <person name="Smith B.A."/>
            <person name="Dougherty K.M."/>
            <person name="Baltrus D.A."/>
        </authorList>
    </citation>
    <scope>NUCLEOTIDE SEQUENCE [LARGE SCALE GENOMIC DNA]</scope>
    <source>
        <strain evidence="2">28a24</strain>
    </source>
</reference>
<sequence>MPANNHPPRDSILANPDALSCTIYRAHETDPDGEEQDMGDARVIITGQFEPPQEWDAKARADYFDGMPEDAFLTAVFASEADADSKGFFNVEADDYAAVTERDGTVSMFYVCERLDDGTYVLLREEDDGEE</sequence>
<dbReference type="OrthoDB" id="6961809at2"/>
<proteinExistence type="predicted"/>
<name>W8RDB9_STUST</name>
<reference evidence="1 2" key="2">
    <citation type="submission" date="2014-03" db="EMBL/GenBank/DDBJ databases">
        <authorList>
            <person name="Baltrus D."/>
            <person name="Dougherty K."/>
        </authorList>
    </citation>
    <scope>NUCLEOTIDE SEQUENCE</scope>
    <source>
        <strain evidence="1 2">28a24</strain>
    </source>
</reference>
<accession>W8RDB9</accession>
<gene>
    <name evidence="1" type="ORF">CH92_15720</name>
</gene>
<dbReference type="KEGG" id="pstt:CH92_15720"/>
<dbReference type="PATRIC" id="fig|316.77.peg.3144"/>